<evidence type="ECO:0000256" key="4">
    <source>
        <dbReference type="ARBA" id="ARBA00023163"/>
    </source>
</evidence>
<dbReference type="STRING" id="264951.A0A443I7C3"/>
<evidence type="ECO:0000256" key="5">
    <source>
        <dbReference type="ARBA" id="ARBA00023242"/>
    </source>
</evidence>
<proteinExistence type="predicted"/>
<keyword evidence="5" id="KW-0539">Nucleus</keyword>
<dbReference type="AlphaFoldDB" id="A0A443I7C3"/>
<dbReference type="InterPro" id="IPR036864">
    <property type="entry name" value="Zn2-C6_fun-type_DNA-bd_sf"/>
</dbReference>
<evidence type="ECO:0000256" key="1">
    <source>
        <dbReference type="ARBA" id="ARBA00004123"/>
    </source>
</evidence>
<evidence type="ECO:0000313" key="9">
    <source>
        <dbReference type="EMBL" id="RWQ99885.1"/>
    </source>
</evidence>
<dbReference type="SMART" id="SM00066">
    <property type="entry name" value="GAL4"/>
    <property type="match status" value="1"/>
</dbReference>
<dbReference type="PROSITE" id="PS50048">
    <property type="entry name" value="ZN2_CY6_FUNGAL_2"/>
    <property type="match status" value="1"/>
</dbReference>
<feature type="compositionally biased region" description="Polar residues" evidence="6">
    <location>
        <begin position="629"/>
        <end position="651"/>
    </location>
</feature>
<feature type="compositionally biased region" description="Low complexity" evidence="6">
    <location>
        <begin position="85"/>
        <end position="98"/>
    </location>
</feature>
<evidence type="ECO:0000256" key="3">
    <source>
        <dbReference type="ARBA" id="ARBA00023125"/>
    </source>
</evidence>
<organism evidence="9 10">
    <name type="scientific">Byssochlamys spectabilis</name>
    <name type="common">Paecilomyces variotii</name>
    <dbReference type="NCBI Taxonomy" id="264951"/>
    <lineage>
        <taxon>Eukaryota</taxon>
        <taxon>Fungi</taxon>
        <taxon>Dikarya</taxon>
        <taxon>Ascomycota</taxon>
        <taxon>Pezizomycotina</taxon>
        <taxon>Eurotiomycetes</taxon>
        <taxon>Eurotiomycetidae</taxon>
        <taxon>Eurotiales</taxon>
        <taxon>Thermoascaceae</taxon>
        <taxon>Paecilomyces</taxon>
    </lineage>
</organism>
<keyword evidence="7" id="KW-0812">Transmembrane</keyword>
<keyword evidence="3" id="KW-0238">DNA-binding</keyword>
<dbReference type="GeneID" id="39598867"/>
<dbReference type="GO" id="GO:0000981">
    <property type="term" value="F:DNA-binding transcription factor activity, RNA polymerase II-specific"/>
    <property type="evidence" value="ECO:0007669"/>
    <property type="project" value="InterPro"/>
</dbReference>
<gene>
    <name evidence="9" type="ORF">C8Q69DRAFT_452857</name>
</gene>
<dbReference type="PROSITE" id="PS00463">
    <property type="entry name" value="ZN2_CY6_FUNGAL_1"/>
    <property type="match status" value="1"/>
</dbReference>
<feature type="region of interest" description="Disordered" evidence="6">
    <location>
        <begin position="76"/>
        <end position="131"/>
    </location>
</feature>
<feature type="region of interest" description="Disordered" evidence="6">
    <location>
        <begin position="597"/>
        <end position="651"/>
    </location>
</feature>
<feature type="transmembrane region" description="Helical" evidence="7">
    <location>
        <begin position="485"/>
        <end position="507"/>
    </location>
</feature>
<dbReference type="Proteomes" id="UP000283841">
    <property type="component" value="Unassembled WGS sequence"/>
</dbReference>
<dbReference type="GO" id="GO:0000976">
    <property type="term" value="F:transcription cis-regulatory region binding"/>
    <property type="evidence" value="ECO:0007669"/>
    <property type="project" value="TreeGrafter"/>
</dbReference>
<dbReference type="VEuPathDB" id="FungiDB:C8Q69DRAFT_452857"/>
<dbReference type="SUPFAM" id="SSF57701">
    <property type="entry name" value="Zn2/Cys6 DNA-binding domain"/>
    <property type="match status" value="1"/>
</dbReference>
<feature type="domain" description="Zn(2)-C6 fungal-type" evidence="8">
    <location>
        <begin position="14"/>
        <end position="45"/>
    </location>
</feature>
<name>A0A443I7C3_BYSSP</name>
<feature type="compositionally biased region" description="Low complexity" evidence="6">
    <location>
        <begin position="605"/>
        <end position="615"/>
    </location>
</feature>
<dbReference type="RefSeq" id="XP_028489530.1">
    <property type="nucleotide sequence ID" value="XM_028629590.1"/>
</dbReference>
<keyword evidence="10" id="KW-1185">Reference proteome</keyword>
<dbReference type="PANTHER" id="PTHR31845:SF10">
    <property type="entry name" value="ZN(II)2CYS6 TRANSCRIPTION FACTOR (EUROFUNG)"/>
    <property type="match status" value="1"/>
</dbReference>
<feature type="compositionally biased region" description="Polar residues" evidence="6">
    <location>
        <begin position="99"/>
        <end position="131"/>
    </location>
</feature>
<dbReference type="CDD" id="cd12148">
    <property type="entry name" value="fungal_TF_MHR"/>
    <property type="match status" value="1"/>
</dbReference>
<keyword evidence="7" id="KW-1133">Transmembrane helix</keyword>
<dbReference type="GO" id="GO:0008270">
    <property type="term" value="F:zinc ion binding"/>
    <property type="evidence" value="ECO:0007669"/>
    <property type="project" value="InterPro"/>
</dbReference>
<dbReference type="EMBL" id="RCNU01000001">
    <property type="protein sequence ID" value="RWQ99885.1"/>
    <property type="molecule type" value="Genomic_DNA"/>
</dbReference>
<dbReference type="GO" id="GO:0005634">
    <property type="term" value="C:nucleus"/>
    <property type="evidence" value="ECO:0007669"/>
    <property type="project" value="UniProtKB-SubCell"/>
</dbReference>
<evidence type="ECO:0000256" key="2">
    <source>
        <dbReference type="ARBA" id="ARBA00023015"/>
    </source>
</evidence>
<evidence type="ECO:0000256" key="7">
    <source>
        <dbReference type="SAM" id="Phobius"/>
    </source>
</evidence>
<dbReference type="CDD" id="cd00067">
    <property type="entry name" value="GAL4"/>
    <property type="match status" value="1"/>
</dbReference>
<keyword evidence="4" id="KW-0804">Transcription</keyword>
<dbReference type="Pfam" id="PF00172">
    <property type="entry name" value="Zn_clus"/>
    <property type="match status" value="1"/>
</dbReference>
<dbReference type="InterPro" id="IPR001138">
    <property type="entry name" value="Zn2Cys6_DnaBD"/>
</dbReference>
<protein>
    <recommendedName>
        <fullName evidence="8">Zn(2)-C6 fungal-type domain-containing protein</fullName>
    </recommendedName>
</protein>
<accession>A0A443I7C3</accession>
<comment type="caution">
    <text evidence="9">The sequence shown here is derived from an EMBL/GenBank/DDBJ whole genome shotgun (WGS) entry which is preliminary data.</text>
</comment>
<evidence type="ECO:0000256" key="6">
    <source>
        <dbReference type="SAM" id="MobiDB-lite"/>
    </source>
</evidence>
<comment type="subcellular location">
    <subcellularLocation>
        <location evidence="1">Nucleus</location>
    </subcellularLocation>
</comment>
<dbReference type="Gene3D" id="4.10.240.10">
    <property type="entry name" value="Zn(2)-C6 fungal-type DNA-binding domain"/>
    <property type="match status" value="1"/>
</dbReference>
<evidence type="ECO:0000259" key="8">
    <source>
        <dbReference type="PROSITE" id="PS50048"/>
    </source>
</evidence>
<dbReference type="InterPro" id="IPR051089">
    <property type="entry name" value="prtT"/>
</dbReference>
<sequence>MDPSHSGVRAKRRACTNCTAAKVKCTPSSPNICERCQRLRKHCVYLNVSETRRKHRNTARVEKLEERLAELVSELSHINNHQRQRTPSPTSSTARTTSLGNLPSTVPQYTGSPPISVPGSASNPGTNVASWNETVPAPSLLHDDEGTDIIDRGILTMDYARALFDTFRYSYTIHFPFVILPPDTTAECLRRKKPFLFLSIMAAAAVSNPSLQRLLGTEIRQQIATRIIIRNEKNLDLLQGLLVHLAYHHFFFAPENHQTYLIVNLALTLVHELGLNHSARLKKNLDGVPTELGKMGSAERYGQRTTEEIRTFLGIFVLSEEVAKMYREQNRVCDQDYVIQCSQQLVDANERPSDRWIQRYIQLVILSAQISDTFSYHNLGSSKIMGEGSICVIVDLFKRQLESCKKTIQEDTLEQEAFLWREIQFLDLWIHEVSFHDVLWERPIPGTQTATRTLPPTRLNMLWHCLTVAKACAISFLDVPQAQMFHLPFIAFSKIWYVLIIFFKAVFFHEKNEDRDAFVFAPGTIRPEQPWDVALAARTGEFRLIASAMHQKFVTMITDEVTTNGDRSPMWHFAFFMKGILAAYEHRMNRIEKCHDPSIGIEQQPDPSNSDNNSNHNRDPSSMAACPNIRNNAMTGSTNAGRAQPNTNVMDTGSVAVPLDMSTSIAPEWIEEISWGAMMDNIMMMPLPSW</sequence>
<dbReference type="PANTHER" id="PTHR31845">
    <property type="entry name" value="FINGER DOMAIN PROTEIN, PUTATIVE-RELATED"/>
    <property type="match status" value="1"/>
</dbReference>
<keyword evidence="7" id="KW-0472">Membrane</keyword>
<keyword evidence="2" id="KW-0805">Transcription regulation</keyword>
<reference evidence="9 10" key="1">
    <citation type="journal article" date="2018" name="Front. Microbiol.">
        <title>Genomic and genetic insights into a cosmopolitan fungus, Paecilomyces variotii (Eurotiales).</title>
        <authorList>
            <person name="Urquhart A.S."/>
            <person name="Mondo S.J."/>
            <person name="Makela M.R."/>
            <person name="Hane J.K."/>
            <person name="Wiebenga A."/>
            <person name="He G."/>
            <person name="Mihaltcheva S."/>
            <person name="Pangilinan J."/>
            <person name="Lipzen A."/>
            <person name="Barry K."/>
            <person name="de Vries R.P."/>
            <person name="Grigoriev I.V."/>
            <person name="Idnurm A."/>
        </authorList>
    </citation>
    <scope>NUCLEOTIDE SEQUENCE [LARGE SCALE GENOMIC DNA]</scope>
    <source>
        <strain evidence="9 10">CBS 101075</strain>
    </source>
</reference>
<evidence type="ECO:0000313" key="10">
    <source>
        <dbReference type="Proteomes" id="UP000283841"/>
    </source>
</evidence>